<dbReference type="PANTHER" id="PTHR12714">
    <property type="entry name" value="PROTEIN-S ISOPRENYLCYSTEINE O-METHYLTRANSFERASE"/>
    <property type="match status" value="1"/>
</dbReference>
<dbReference type="InParanoid" id="A0A165KI53"/>
<evidence type="ECO:0000256" key="2">
    <source>
        <dbReference type="ARBA" id="ARBA00022516"/>
    </source>
</evidence>
<evidence type="ECO:0000256" key="6">
    <source>
        <dbReference type="ARBA" id="ARBA00022824"/>
    </source>
</evidence>
<evidence type="ECO:0000256" key="1">
    <source>
        <dbReference type="ARBA" id="ARBA00004127"/>
    </source>
</evidence>
<dbReference type="InterPro" id="IPR007318">
    <property type="entry name" value="Phopholipid_MeTrfase"/>
</dbReference>
<dbReference type="GO" id="GO:0032259">
    <property type="term" value="P:methylation"/>
    <property type="evidence" value="ECO:0007669"/>
    <property type="project" value="UniProtKB-KW"/>
</dbReference>
<feature type="transmembrane region" description="Helical" evidence="12">
    <location>
        <begin position="138"/>
        <end position="158"/>
    </location>
</feature>
<keyword evidence="10" id="KW-0594">Phospholipid biosynthesis</keyword>
<keyword evidence="9 12" id="KW-0472">Membrane</keyword>
<keyword evidence="7 12" id="KW-1133">Transmembrane helix</keyword>
<reference evidence="13 14" key="1">
    <citation type="journal article" date="2016" name="Mol. Biol. Evol.">
        <title>Comparative Genomics of Early-Diverging Mushroom-Forming Fungi Provides Insights into the Origins of Lignocellulose Decay Capabilities.</title>
        <authorList>
            <person name="Nagy L.G."/>
            <person name="Riley R."/>
            <person name="Tritt A."/>
            <person name="Adam C."/>
            <person name="Daum C."/>
            <person name="Floudas D."/>
            <person name="Sun H."/>
            <person name="Yadav J.S."/>
            <person name="Pangilinan J."/>
            <person name="Larsson K.H."/>
            <person name="Matsuura K."/>
            <person name="Barry K."/>
            <person name="Labutti K."/>
            <person name="Kuo R."/>
            <person name="Ohm R.A."/>
            <person name="Bhattacharya S.S."/>
            <person name="Shirouzu T."/>
            <person name="Yoshinaga Y."/>
            <person name="Martin F.M."/>
            <person name="Grigoriev I.V."/>
            <person name="Hibbett D.S."/>
        </authorList>
    </citation>
    <scope>NUCLEOTIDE SEQUENCE [LARGE SCALE GENOMIC DNA]</scope>
    <source>
        <strain evidence="13 14">HHB12029</strain>
    </source>
</reference>
<evidence type="ECO:0008006" key="15">
    <source>
        <dbReference type="Google" id="ProtNLM"/>
    </source>
</evidence>
<keyword evidence="5 12" id="KW-0812">Transmembrane</keyword>
<proteinExistence type="predicted"/>
<gene>
    <name evidence="13" type="ORF">EXIGLDRAFT_427375</name>
</gene>
<keyword evidence="14" id="KW-1185">Reference proteome</keyword>
<keyword evidence="11" id="KW-1208">Phospholipid metabolism</keyword>
<keyword evidence="8" id="KW-0443">Lipid metabolism</keyword>
<dbReference type="EMBL" id="KV425943">
    <property type="protein sequence ID" value="KZV96368.1"/>
    <property type="molecule type" value="Genomic_DNA"/>
</dbReference>
<keyword evidence="6" id="KW-0256">Endoplasmic reticulum</keyword>
<dbReference type="Pfam" id="PF04191">
    <property type="entry name" value="PEMT"/>
    <property type="match status" value="1"/>
</dbReference>
<dbReference type="PANTHER" id="PTHR12714:SF24">
    <property type="entry name" value="SLR1182 PROTEIN"/>
    <property type="match status" value="1"/>
</dbReference>
<feature type="transmembrane region" description="Helical" evidence="12">
    <location>
        <begin position="76"/>
        <end position="97"/>
    </location>
</feature>
<evidence type="ECO:0000313" key="14">
    <source>
        <dbReference type="Proteomes" id="UP000077266"/>
    </source>
</evidence>
<dbReference type="OrthoDB" id="422086at2759"/>
<dbReference type="GO" id="GO:0008168">
    <property type="term" value="F:methyltransferase activity"/>
    <property type="evidence" value="ECO:0007669"/>
    <property type="project" value="UniProtKB-KW"/>
</dbReference>
<dbReference type="Proteomes" id="UP000077266">
    <property type="component" value="Unassembled WGS sequence"/>
</dbReference>
<dbReference type="GO" id="GO:0012505">
    <property type="term" value="C:endomembrane system"/>
    <property type="evidence" value="ECO:0007669"/>
    <property type="project" value="UniProtKB-SubCell"/>
</dbReference>
<evidence type="ECO:0000256" key="7">
    <source>
        <dbReference type="ARBA" id="ARBA00022989"/>
    </source>
</evidence>
<accession>A0A165KI53</accession>
<feature type="transmembrane region" description="Helical" evidence="12">
    <location>
        <begin position="6"/>
        <end position="25"/>
    </location>
</feature>
<evidence type="ECO:0000256" key="9">
    <source>
        <dbReference type="ARBA" id="ARBA00023136"/>
    </source>
</evidence>
<keyword evidence="4" id="KW-0949">S-adenosyl-L-methionine</keyword>
<protein>
    <recommendedName>
        <fullName evidence="15">Protein-S-isoprenylcysteine O-methyltransferase</fullName>
    </recommendedName>
</protein>
<keyword evidence="2" id="KW-0444">Lipid biosynthesis</keyword>
<dbReference type="UniPathway" id="UPA00753"/>
<evidence type="ECO:0000256" key="4">
    <source>
        <dbReference type="ARBA" id="ARBA00022691"/>
    </source>
</evidence>
<dbReference type="AlphaFoldDB" id="A0A165KI53"/>
<sequence length="224" mass="24358">MISTILAFKTVLLLVTTASLYVTITPPKVDTSSARSFNSEDKVERVILAVAESVRILLWAAGAAEVYMSWSSPTNVVVSTWSVIGAVLTLSGAVLRVRCYKLLGDRFTFELATHSRGQDTVPLPLVTSGPYAIVRHPAYVGLSAAIYGVGIHFMSPGFALTSPSIAPPQLATMVQTIIVSVAMSYTAAVPVRIRKEEKMLQSEFGEAYDRYKREVRWAVVPGVY</sequence>
<dbReference type="GO" id="GO:0006656">
    <property type="term" value="P:phosphatidylcholine biosynthetic process"/>
    <property type="evidence" value="ECO:0007669"/>
    <property type="project" value="UniProtKB-UniPathway"/>
</dbReference>
<keyword evidence="3" id="KW-0489">Methyltransferase</keyword>
<evidence type="ECO:0000256" key="5">
    <source>
        <dbReference type="ARBA" id="ARBA00022692"/>
    </source>
</evidence>
<dbReference type="Gene3D" id="1.20.120.1630">
    <property type="match status" value="1"/>
</dbReference>
<dbReference type="STRING" id="1314781.A0A165KI53"/>
<evidence type="ECO:0000313" key="13">
    <source>
        <dbReference type="EMBL" id="KZV96368.1"/>
    </source>
</evidence>
<comment type="subcellular location">
    <subcellularLocation>
        <location evidence="1">Endomembrane system</location>
        <topology evidence="1">Multi-pass membrane protein</topology>
    </subcellularLocation>
</comment>
<evidence type="ECO:0000256" key="12">
    <source>
        <dbReference type="SAM" id="Phobius"/>
    </source>
</evidence>
<evidence type="ECO:0000256" key="10">
    <source>
        <dbReference type="ARBA" id="ARBA00023209"/>
    </source>
</evidence>
<evidence type="ECO:0000256" key="3">
    <source>
        <dbReference type="ARBA" id="ARBA00022603"/>
    </source>
</evidence>
<keyword evidence="3" id="KW-0808">Transferase</keyword>
<name>A0A165KI53_EXIGL</name>
<evidence type="ECO:0000256" key="8">
    <source>
        <dbReference type="ARBA" id="ARBA00023098"/>
    </source>
</evidence>
<evidence type="ECO:0000256" key="11">
    <source>
        <dbReference type="ARBA" id="ARBA00023264"/>
    </source>
</evidence>
<organism evidence="13 14">
    <name type="scientific">Exidia glandulosa HHB12029</name>
    <dbReference type="NCBI Taxonomy" id="1314781"/>
    <lineage>
        <taxon>Eukaryota</taxon>
        <taxon>Fungi</taxon>
        <taxon>Dikarya</taxon>
        <taxon>Basidiomycota</taxon>
        <taxon>Agaricomycotina</taxon>
        <taxon>Agaricomycetes</taxon>
        <taxon>Auriculariales</taxon>
        <taxon>Exidiaceae</taxon>
        <taxon>Exidia</taxon>
    </lineage>
</organism>
<feature type="transmembrane region" description="Helical" evidence="12">
    <location>
        <begin position="170"/>
        <end position="191"/>
    </location>
</feature>